<feature type="compositionally biased region" description="Low complexity" evidence="1">
    <location>
        <begin position="21"/>
        <end position="36"/>
    </location>
</feature>
<dbReference type="EMBL" id="KZ503000">
    <property type="protein sequence ID" value="PKU69766.1"/>
    <property type="molecule type" value="Genomic_DNA"/>
</dbReference>
<feature type="compositionally biased region" description="Polar residues" evidence="1">
    <location>
        <begin position="66"/>
        <end position="82"/>
    </location>
</feature>
<name>A0A2I0W277_9ASPA</name>
<evidence type="ECO:0000256" key="1">
    <source>
        <dbReference type="SAM" id="MobiDB-lite"/>
    </source>
</evidence>
<evidence type="ECO:0000313" key="2">
    <source>
        <dbReference type="EMBL" id="PKU69766.1"/>
    </source>
</evidence>
<reference evidence="2 3" key="2">
    <citation type="journal article" date="2017" name="Nature">
        <title>The Apostasia genome and the evolution of orchids.</title>
        <authorList>
            <person name="Zhang G.Q."/>
            <person name="Liu K.W."/>
            <person name="Li Z."/>
            <person name="Lohaus R."/>
            <person name="Hsiao Y.Y."/>
            <person name="Niu S.C."/>
            <person name="Wang J.Y."/>
            <person name="Lin Y.C."/>
            <person name="Xu Q."/>
            <person name="Chen L.J."/>
            <person name="Yoshida K."/>
            <person name="Fujiwara S."/>
            <person name="Wang Z.W."/>
            <person name="Zhang Y.Q."/>
            <person name="Mitsuda N."/>
            <person name="Wang M."/>
            <person name="Liu G.H."/>
            <person name="Pecoraro L."/>
            <person name="Huang H.X."/>
            <person name="Xiao X.J."/>
            <person name="Lin M."/>
            <person name="Wu X.Y."/>
            <person name="Wu W.L."/>
            <person name="Chen Y.Y."/>
            <person name="Chang S.B."/>
            <person name="Sakamoto S."/>
            <person name="Ohme-Takagi M."/>
            <person name="Yagi M."/>
            <person name="Zeng S.J."/>
            <person name="Shen C.Y."/>
            <person name="Yeh C.M."/>
            <person name="Luo Y.B."/>
            <person name="Tsai W.C."/>
            <person name="Van de Peer Y."/>
            <person name="Liu Z.J."/>
        </authorList>
    </citation>
    <scope>NUCLEOTIDE SEQUENCE [LARGE SCALE GENOMIC DNA]</scope>
    <source>
        <tissue evidence="2">The whole plant</tissue>
    </source>
</reference>
<organism evidence="2 3">
    <name type="scientific">Dendrobium catenatum</name>
    <dbReference type="NCBI Taxonomy" id="906689"/>
    <lineage>
        <taxon>Eukaryota</taxon>
        <taxon>Viridiplantae</taxon>
        <taxon>Streptophyta</taxon>
        <taxon>Embryophyta</taxon>
        <taxon>Tracheophyta</taxon>
        <taxon>Spermatophyta</taxon>
        <taxon>Magnoliopsida</taxon>
        <taxon>Liliopsida</taxon>
        <taxon>Asparagales</taxon>
        <taxon>Orchidaceae</taxon>
        <taxon>Epidendroideae</taxon>
        <taxon>Malaxideae</taxon>
        <taxon>Dendrobiinae</taxon>
        <taxon>Dendrobium</taxon>
    </lineage>
</organism>
<gene>
    <name evidence="2" type="ORF">MA16_Dca017983</name>
</gene>
<feature type="region of interest" description="Disordered" evidence="1">
    <location>
        <begin position="16"/>
        <end position="40"/>
    </location>
</feature>
<reference evidence="2 3" key="1">
    <citation type="journal article" date="2016" name="Sci. Rep.">
        <title>The Dendrobium catenatum Lindl. genome sequence provides insights into polysaccharide synthase, floral development and adaptive evolution.</title>
        <authorList>
            <person name="Zhang G.Q."/>
            <person name="Xu Q."/>
            <person name="Bian C."/>
            <person name="Tsai W.C."/>
            <person name="Yeh C.M."/>
            <person name="Liu K.W."/>
            <person name="Yoshida K."/>
            <person name="Zhang L.S."/>
            <person name="Chang S.B."/>
            <person name="Chen F."/>
            <person name="Shi Y."/>
            <person name="Su Y.Y."/>
            <person name="Zhang Y.Q."/>
            <person name="Chen L.J."/>
            <person name="Yin Y."/>
            <person name="Lin M."/>
            <person name="Huang H."/>
            <person name="Deng H."/>
            <person name="Wang Z.W."/>
            <person name="Zhu S.L."/>
            <person name="Zhao X."/>
            <person name="Deng C."/>
            <person name="Niu S.C."/>
            <person name="Huang J."/>
            <person name="Wang M."/>
            <person name="Liu G.H."/>
            <person name="Yang H.J."/>
            <person name="Xiao X.J."/>
            <person name="Hsiao Y.Y."/>
            <person name="Wu W.L."/>
            <person name="Chen Y.Y."/>
            <person name="Mitsuda N."/>
            <person name="Ohme-Takagi M."/>
            <person name="Luo Y.B."/>
            <person name="Van de Peer Y."/>
            <person name="Liu Z.J."/>
        </authorList>
    </citation>
    <scope>NUCLEOTIDE SEQUENCE [LARGE SCALE GENOMIC DNA]</scope>
    <source>
        <tissue evidence="2">The whole plant</tissue>
    </source>
</reference>
<sequence length="102" mass="11157">MLEVLVANIPNLNIPTEEVSESSSSQLNNSSKPISSITSPNKFEILNSQYELEPQDCLAECSYEVGTSQKQMGKSKKQTTSDNSKKSAKGKQSKKSQSQTNN</sequence>
<dbReference type="Proteomes" id="UP000233837">
    <property type="component" value="Unassembled WGS sequence"/>
</dbReference>
<proteinExistence type="predicted"/>
<protein>
    <submittedName>
        <fullName evidence="2">Uncharacterized protein</fullName>
    </submittedName>
</protein>
<evidence type="ECO:0000313" key="3">
    <source>
        <dbReference type="Proteomes" id="UP000233837"/>
    </source>
</evidence>
<accession>A0A2I0W277</accession>
<feature type="region of interest" description="Disordered" evidence="1">
    <location>
        <begin position="66"/>
        <end position="102"/>
    </location>
</feature>
<keyword evidence="3" id="KW-1185">Reference proteome</keyword>
<dbReference type="AlphaFoldDB" id="A0A2I0W277"/>